<keyword evidence="4 10" id="KW-0812">Transmembrane</keyword>
<dbReference type="CDD" id="cd03263">
    <property type="entry name" value="ABC_subfamily_A"/>
    <property type="match status" value="2"/>
</dbReference>
<dbReference type="GO" id="GO:0016020">
    <property type="term" value="C:membrane"/>
    <property type="evidence" value="ECO:0007669"/>
    <property type="project" value="UniProtKB-SubCell"/>
</dbReference>
<dbReference type="PANTHER" id="PTHR19229:SF209">
    <property type="entry name" value="ATP-BINDING CASSETTE SUB-FAMILY A MEMBER 5 ISOFORM X1"/>
    <property type="match status" value="1"/>
</dbReference>
<organism evidence="12 13">
    <name type="scientific">Strongylocentrotus purpuratus</name>
    <name type="common">Purple sea urchin</name>
    <dbReference type="NCBI Taxonomy" id="7668"/>
    <lineage>
        <taxon>Eukaryota</taxon>
        <taxon>Metazoa</taxon>
        <taxon>Echinodermata</taxon>
        <taxon>Eleutherozoa</taxon>
        <taxon>Echinozoa</taxon>
        <taxon>Echinoidea</taxon>
        <taxon>Euechinoidea</taxon>
        <taxon>Echinacea</taxon>
        <taxon>Camarodonta</taxon>
        <taxon>Echinidea</taxon>
        <taxon>Strongylocentrotidae</taxon>
        <taxon>Strongylocentrotus</taxon>
    </lineage>
</organism>
<dbReference type="Pfam" id="PF00005">
    <property type="entry name" value="ABC_tran"/>
    <property type="match status" value="2"/>
</dbReference>
<reference evidence="13" key="1">
    <citation type="submission" date="2015-02" db="EMBL/GenBank/DDBJ databases">
        <title>Genome sequencing for Strongylocentrotus purpuratus.</title>
        <authorList>
            <person name="Murali S."/>
            <person name="Liu Y."/>
            <person name="Vee V."/>
            <person name="English A."/>
            <person name="Wang M."/>
            <person name="Skinner E."/>
            <person name="Han Y."/>
            <person name="Muzny D.M."/>
            <person name="Worley K.C."/>
            <person name="Gibbs R.A."/>
        </authorList>
    </citation>
    <scope>NUCLEOTIDE SEQUENCE</scope>
</reference>
<evidence type="ECO:0000256" key="4">
    <source>
        <dbReference type="ARBA" id="ARBA00022692"/>
    </source>
</evidence>
<feature type="domain" description="ABC transporter" evidence="11">
    <location>
        <begin position="1382"/>
        <end position="1615"/>
    </location>
</feature>
<dbReference type="SMART" id="SM00382">
    <property type="entry name" value="AAA"/>
    <property type="match status" value="2"/>
</dbReference>
<dbReference type="GO" id="GO:0042626">
    <property type="term" value="F:ATPase-coupled transmembrane transporter activity"/>
    <property type="evidence" value="ECO:0000318"/>
    <property type="project" value="GO_Central"/>
</dbReference>
<keyword evidence="8 10" id="KW-0472">Membrane</keyword>
<dbReference type="InterPro" id="IPR013525">
    <property type="entry name" value="ABC2_TM"/>
</dbReference>
<evidence type="ECO:0000256" key="2">
    <source>
        <dbReference type="ARBA" id="ARBA00008869"/>
    </source>
</evidence>
<dbReference type="Proteomes" id="UP000007110">
    <property type="component" value="Unassembled WGS sequence"/>
</dbReference>
<feature type="domain" description="ABC transporter" evidence="11">
    <location>
        <begin position="505"/>
        <end position="742"/>
    </location>
</feature>
<feature type="transmembrane region" description="Helical" evidence="10">
    <location>
        <begin position="1298"/>
        <end position="1320"/>
    </location>
</feature>
<dbReference type="RefSeq" id="XP_030854716.1">
    <property type="nucleotide sequence ID" value="XM_030998856.1"/>
</dbReference>
<reference evidence="12" key="2">
    <citation type="submission" date="2021-01" db="UniProtKB">
        <authorList>
            <consortium name="EnsemblMetazoa"/>
        </authorList>
    </citation>
    <scope>IDENTIFICATION</scope>
</reference>
<dbReference type="OrthoDB" id="8061355at2759"/>
<keyword evidence="13" id="KW-1185">Reference proteome</keyword>
<dbReference type="GO" id="GO:0140359">
    <property type="term" value="F:ABC-type transporter activity"/>
    <property type="evidence" value="ECO:0007669"/>
    <property type="project" value="InterPro"/>
</dbReference>
<feature type="transmembrane region" description="Helical" evidence="10">
    <location>
        <begin position="1149"/>
        <end position="1174"/>
    </location>
</feature>
<evidence type="ECO:0000256" key="7">
    <source>
        <dbReference type="ARBA" id="ARBA00022989"/>
    </source>
</evidence>
<dbReference type="GO" id="GO:0006869">
    <property type="term" value="P:lipid transport"/>
    <property type="evidence" value="ECO:0000318"/>
    <property type="project" value="GO_Central"/>
</dbReference>
<feature type="transmembrane region" description="Helical" evidence="10">
    <location>
        <begin position="939"/>
        <end position="958"/>
    </location>
</feature>
<feature type="region of interest" description="Disordered" evidence="9">
    <location>
        <begin position="470"/>
        <end position="491"/>
    </location>
</feature>
<evidence type="ECO:0000256" key="8">
    <source>
        <dbReference type="ARBA" id="ARBA00023136"/>
    </source>
</evidence>
<feature type="transmembrane region" description="Helical" evidence="10">
    <location>
        <begin position="347"/>
        <end position="368"/>
    </location>
</feature>
<dbReference type="InterPro" id="IPR026082">
    <property type="entry name" value="ABCA"/>
</dbReference>
<feature type="region of interest" description="Disordered" evidence="9">
    <location>
        <begin position="1730"/>
        <end position="1756"/>
    </location>
</feature>
<dbReference type="Gene3D" id="3.40.50.300">
    <property type="entry name" value="P-loop containing nucleotide triphosphate hydrolases"/>
    <property type="match status" value="2"/>
</dbReference>
<comment type="similarity">
    <text evidence="2">Belongs to the ABC transporter superfamily. ABCA family.</text>
</comment>
<dbReference type="FunFam" id="3.40.50.300:FF:002275">
    <property type="entry name" value="ATP-binding cassette, subfamily A (ABC1), member 16"/>
    <property type="match status" value="1"/>
</dbReference>
<evidence type="ECO:0000256" key="1">
    <source>
        <dbReference type="ARBA" id="ARBA00004141"/>
    </source>
</evidence>
<proteinExistence type="inferred from homology"/>
<feature type="transmembrane region" description="Helical" evidence="10">
    <location>
        <begin position="1100"/>
        <end position="1121"/>
    </location>
</feature>
<dbReference type="PROSITE" id="PS50893">
    <property type="entry name" value="ABC_TRANSPORTER_2"/>
    <property type="match status" value="2"/>
</dbReference>
<name>A0A7M7PS37_STRPU</name>
<dbReference type="SUPFAM" id="SSF52540">
    <property type="entry name" value="P-loop containing nucleoside triphosphate hydrolases"/>
    <property type="match status" value="2"/>
</dbReference>
<evidence type="ECO:0000256" key="10">
    <source>
        <dbReference type="SAM" id="Phobius"/>
    </source>
</evidence>
<accession>A0A7M7PS37</accession>
<evidence type="ECO:0000256" key="3">
    <source>
        <dbReference type="ARBA" id="ARBA00022448"/>
    </source>
</evidence>
<dbReference type="PROSITE" id="PS00211">
    <property type="entry name" value="ABC_TRANSPORTER_1"/>
    <property type="match status" value="1"/>
</dbReference>
<feature type="transmembrane region" description="Helical" evidence="10">
    <location>
        <begin position="239"/>
        <end position="260"/>
    </location>
</feature>
<keyword evidence="5" id="KW-0547">Nucleotide-binding</keyword>
<dbReference type="KEGG" id="spu:594802"/>
<keyword evidence="3" id="KW-0813">Transport</keyword>
<feature type="transmembrane region" description="Helical" evidence="10">
    <location>
        <begin position="1251"/>
        <end position="1271"/>
    </location>
</feature>
<sequence>MSKFGNQLYWLLYRNFLFKLRFKQLTFQEIFISLIFVANLATLRYTTQTDPLPAIPSSSLKSHDLFDPRFAPSSLEFPIAFTPDTPEAERVVSGLASLLNVSASPGYVGYATEDEILNDVVNGTANISMALVFDDAFPSNLSYKIRLTYGAVTLNDGPYLGSGSPNCYSADPEYGLTYPYQCPANSYLYSGFSAIQAMVEHLIVKLVTGDSSLAMPDVSIRMFPKGQFDFSLDSLRITVSVYIVLAYMPFTAVLLTTLVIEKERKIKEVMKIMGLNNVTFWLSWIIVYIGIVFIVGLIIAGFSKAITLFPDGNFFLIFLGLFFYGLSVVTMSFMFSPLFKKATTAGGAGSFFIMLFVIPYIPLAILGPETVPAWLLWILCLFSPTAIAFFIDRCVLFEQISNGVQFSNLGDGYFPPYAPLVMIFVDIILYLLLAIYLENVVPGAYGQSLSPAFFLKPSYWRGSSDKGPNDHTGLLQDNNGSEHTATNDDALVEPVPAAMRGRNGIRIRNVKKIFRGKGGKPDVKAVNGISLDIYEGQITCLLGHNGAGKSTLMSCLTGMLGVTEGQATAYGADMFDPAGVEKIRSMTGVCLQENTLLDLLTPEEHLKFYAGLSGIPKAQIPDKVEEALDQIDLKNQRATFAKDLSGGQKRKLCVGIAIIGNPKILFLDEPSSGMDPYSRRKMWSLLKKQREGRVTLLTTHFMDEADILADRKAIISKGQLKCYGSSLFLKNKFGVGYRLGLVKESNCDQDKITDVIQTHIPEASITRSHGMELAYSLPLKDVSSFSGMFKSLEEKSADSSLGVQSYGVSMTTLEEVFLKIGEEAEIDEADAVFEHTSKTKKNQIAIEATQINLSTPSNGTSGPGPTPDVPPSAVSGMTMEDSGSGAGASVTVNMEQSPLDSTIMATQPIMVQHNEQLKSLIRIEAVRAARNPATYVCRLILPIILMIVGGVLSLVITFGGDGPSDAPAPLVFTPSMYFSAPGASMDEKSTDLLYHNSLPNGQNIADLVAEFDNLNIESNATADLNALYDYRPHNGAFDVMDLGTTGSASQFTAYYNDTALHSLPVVLSIMSSALLNLYGNASVITAASHPFPKPAGTPEYTFTSGILFVYIFGLGAAWSLMGFPIDRVKERETKVKAQLRISGIDTLSYWGSVFVIDVAQMLLVIIIGLIIIFAMQVPSLTTGGAAFCLLVTVILWVPNAIVHTYCISFIFDKFETVQSYAFVIFVEIPLFLFLPTMFIDLYVSTAAAASFHLVMCVIWPGYAIFGSLYFIDKVYQLASIRGMADSVTFADYFAPEAYIWPTMLILVFDMFMLIFFLRFCEVVKAGGRVKDTCPCLVAKKIGVTTRNDDDIPDEDSDVKEERMKVEEMYESDQSSAVAISELRKEFVKRGDSKATTKVAVRNLSLTVQTGEVFGLLGPNGAGKTTTMNVVTADTEATNGQVRVGGYDVSSSLSDAYASMGYCPQIDPLWDDITMREHLEGFAGFKGIHPTDRRQIANNFMSAIGVMEHADKKAKELSGGTKRKLCFALSMLGNPKIVLLDEPSTGMDPSSKRFLWNVITSSFLEKKGAILTTHSMEEADAVCSRVGIMIQGQLRCLGTTQHLKDKYGGGYILEIKLNPGVQYYTSDQTTTAVMDILDEKMDILHKQVLSLIPQAEVTESFAERITYKIPRDSSITLSTVFAFLEQGKEDYGIEEYSFSQTTLEQVFIDFAKTQVDNPDEEAELVTVAAQENGSNRPGSRHSVRHAPTPQTSVNMEV</sequence>
<dbReference type="GO" id="GO:0005319">
    <property type="term" value="F:lipid transporter activity"/>
    <property type="evidence" value="ECO:0000318"/>
    <property type="project" value="GO_Central"/>
</dbReference>
<feature type="transmembrane region" description="Helical" evidence="10">
    <location>
        <begin position="1217"/>
        <end position="1239"/>
    </location>
</feature>
<dbReference type="Pfam" id="PF12698">
    <property type="entry name" value="ABC2_membrane_3"/>
    <property type="match status" value="2"/>
</dbReference>
<dbReference type="GO" id="GO:0016887">
    <property type="term" value="F:ATP hydrolysis activity"/>
    <property type="evidence" value="ECO:0007669"/>
    <property type="project" value="InterPro"/>
</dbReference>
<dbReference type="InterPro" id="IPR003439">
    <property type="entry name" value="ABC_transporter-like_ATP-bd"/>
</dbReference>
<dbReference type="InterPro" id="IPR017871">
    <property type="entry name" value="ABC_transporter-like_CS"/>
</dbReference>
<dbReference type="FunFam" id="3.40.50.300:FF:000335">
    <property type="entry name" value="ATP binding cassette subfamily A member 5"/>
    <property type="match status" value="1"/>
</dbReference>
<feature type="transmembrane region" description="Helical" evidence="10">
    <location>
        <begin position="314"/>
        <end position="335"/>
    </location>
</feature>
<dbReference type="PANTHER" id="PTHR19229">
    <property type="entry name" value="ATP-BINDING CASSETTE TRANSPORTER SUBFAMILY A ABCA"/>
    <property type="match status" value="1"/>
</dbReference>
<evidence type="ECO:0000259" key="11">
    <source>
        <dbReference type="PROSITE" id="PS50893"/>
    </source>
</evidence>
<feature type="transmembrane region" description="Helical" evidence="10">
    <location>
        <begin position="281"/>
        <end position="302"/>
    </location>
</feature>
<keyword evidence="6" id="KW-0067">ATP-binding</keyword>
<dbReference type="GO" id="GO:0005524">
    <property type="term" value="F:ATP binding"/>
    <property type="evidence" value="ECO:0007669"/>
    <property type="project" value="UniProtKB-KW"/>
</dbReference>
<evidence type="ECO:0000256" key="6">
    <source>
        <dbReference type="ARBA" id="ARBA00022840"/>
    </source>
</evidence>
<evidence type="ECO:0000313" key="12">
    <source>
        <dbReference type="EnsemblMetazoa" id="XP_030854716"/>
    </source>
</evidence>
<dbReference type="FunCoup" id="A0A7M7PS37">
    <property type="interactions" value="138"/>
</dbReference>
<dbReference type="OMA" id="MNPLWPD"/>
<feature type="transmembrane region" description="Helical" evidence="10">
    <location>
        <begin position="417"/>
        <end position="437"/>
    </location>
</feature>
<evidence type="ECO:0000256" key="9">
    <source>
        <dbReference type="SAM" id="MobiDB-lite"/>
    </source>
</evidence>
<comment type="subcellular location">
    <subcellularLocation>
        <location evidence="1">Membrane</location>
        <topology evidence="1">Multi-pass membrane protein</topology>
    </subcellularLocation>
</comment>
<dbReference type="EnsemblMetazoa" id="XM_030998856">
    <property type="protein sequence ID" value="XP_030854716"/>
    <property type="gene ID" value="LOC594802"/>
</dbReference>
<dbReference type="InterPro" id="IPR003593">
    <property type="entry name" value="AAA+_ATPase"/>
</dbReference>
<evidence type="ECO:0000313" key="13">
    <source>
        <dbReference type="Proteomes" id="UP000007110"/>
    </source>
</evidence>
<dbReference type="GeneID" id="594802"/>
<feature type="transmembrane region" description="Helical" evidence="10">
    <location>
        <begin position="374"/>
        <end position="396"/>
    </location>
</feature>
<feature type="compositionally biased region" description="Polar residues" evidence="9">
    <location>
        <begin position="1747"/>
        <end position="1756"/>
    </location>
</feature>
<feature type="compositionally biased region" description="Polar residues" evidence="9">
    <location>
        <begin position="475"/>
        <end position="484"/>
    </location>
</feature>
<protein>
    <recommendedName>
        <fullName evidence="11">ABC transporter domain-containing protein</fullName>
    </recommendedName>
</protein>
<dbReference type="InterPro" id="IPR027417">
    <property type="entry name" value="P-loop_NTPase"/>
</dbReference>
<dbReference type="InParanoid" id="A0A7M7PS37"/>
<feature type="transmembrane region" description="Helical" evidence="10">
    <location>
        <begin position="1186"/>
        <end position="1211"/>
    </location>
</feature>
<keyword evidence="7 10" id="KW-1133">Transmembrane helix</keyword>
<evidence type="ECO:0000256" key="5">
    <source>
        <dbReference type="ARBA" id="ARBA00022741"/>
    </source>
</evidence>